<feature type="region of interest" description="Disordered" evidence="1">
    <location>
        <begin position="307"/>
        <end position="363"/>
    </location>
</feature>
<reference evidence="2" key="1">
    <citation type="journal article" date="2020" name="Stud. Mycol.">
        <title>101 Dothideomycetes genomes: a test case for predicting lifestyles and emergence of pathogens.</title>
        <authorList>
            <person name="Haridas S."/>
            <person name="Albert R."/>
            <person name="Binder M."/>
            <person name="Bloem J."/>
            <person name="Labutti K."/>
            <person name="Salamov A."/>
            <person name="Andreopoulos B."/>
            <person name="Baker S."/>
            <person name="Barry K."/>
            <person name="Bills G."/>
            <person name="Bluhm B."/>
            <person name="Cannon C."/>
            <person name="Castanera R."/>
            <person name="Culley D."/>
            <person name="Daum C."/>
            <person name="Ezra D."/>
            <person name="Gonzalez J."/>
            <person name="Henrissat B."/>
            <person name="Kuo A."/>
            <person name="Liang C."/>
            <person name="Lipzen A."/>
            <person name="Lutzoni F."/>
            <person name="Magnuson J."/>
            <person name="Mondo S."/>
            <person name="Nolan M."/>
            <person name="Ohm R."/>
            <person name="Pangilinan J."/>
            <person name="Park H.-J."/>
            <person name="Ramirez L."/>
            <person name="Alfaro M."/>
            <person name="Sun H."/>
            <person name="Tritt A."/>
            <person name="Yoshinaga Y."/>
            <person name="Zwiers L.-H."/>
            <person name="Turgeon B."/>
            <person name="Goodwin S."/>
            <person name="Spatafora J."/>
            <person name="Crous P."/>
            <person name="Grigoriev I."/>
        </authorList>
    </citation>
    <scope>NUCLEOTIDE SEQUENCE</scope>
    <source>
        <strain evidence="2">CBS 122367</strain>
    </source>
</reference>
<feature type="region of interest" description="Disordered" evidence="1">
    <location>
        <begin position="1"/>
        <end position="73"/>
    </location>
</feature>
<feature type="compositionally biased region" description="Polar residues" evidence="1">
    <location>
        <begin position="1"/>
        <end position="10"/>
    </location>
</feature>
<evidence type="ECO:0000313" key="3">
    <source>
        <dbReference type="Proteomes" id="UP000799291"/>
    </source>
</evidence>
<keyword evidence="3" id="KW-1185">Reference proteome</keyword>
<feature type="compositionally biased region" description="Low complexity" evidence="1">
    <location>
        <begin position="137"/>
        <end position="159"/>
    </location>
</feature>
<accession>A0A6G1JD17</accession>
<feature type="region of interest" description="Disordered" evidence="1">
    <location>
        <begin position="135"/>
        <end position="197"/>
    </location>
</feature>
<feature type="compositionally biased region" description="Polar residues" evidence="1">
    <location>
        <begin position="310"/>
        <end position="349"/>
    </location>
</feature>
<evidence type="ECO:0000256" key="1">
    <source>
        <dbReference type="SAM" id="MobiDB-lite"/>
    </source>
</evidence>
<feature type="compositionally biased region" description="Polar residues" evidence="1">
    <location>
        <begin position="21"/>
        <end position="36"/>
    </location>
</feature>
<dbReference type="Proteomes" id="UP000799291">
    <property type="component" value="Unassembled WGS sequence"/>
</dbReference>
<dbReference type="AlphaFoldDB" id="A0A6G1JD17"/>
<evidence type="ECO:0000313" key="2">
    <source>
        <dbReference type="EMBL" id="KAF2688055.1"/>
    </source>
</evidence>
<gene>
    <name evidence="2" type="ORF">K458DRAFT_415126</name>
</gene>
<feature type="compositionally biased region" description="Polar residues" evidence="1">
    <location>
        <begin position="160"/>
        <end position="179"/>
    </location>
</feature>
<dbReference type="EMBL" id="MU005574">
    <property type="protein sequence ID" value="KAF2688055.1"/>
    <property type="molecule type" value="Genomic_DNA"/>
</dbReference>
<feature type="compositionally biased region" description="Polar residues" evidence="1">
    <location>
        <begin position="43"/>
        <end position="62"/>
    </location>
</feature>
<sequence length="376" mass="39997">MDYQTFSSPQHLPPAFGGGFSSSAAPTHTHSPQQQLYADPQARLQQSNPSFSYAQAPFTNGQPGAGGFASSLPGAQSASGAMMQLGGLSQSQLHQARAHALQQQQQHHQQQSQPSPSPYSSAPFAQALASPALAQFPQARSPSTASTTASAPAYATPTAQHSQSMNPPHSTPATSTPMAQTPVKAVPRSPVSPVAQAREKQRIDTLLEINQALIQEVMELHTQGKAGHIGPAPDKPEGEKQQQPSMEYRDCMRRLQANLAFLAQNAEKHTKPNQAILPGPAIMNPPSSPEKLVTLYKQLSTLFPGWTGAQAKSSPGPQRLNSTSSQASMQNHMQPPNSAGLHNNMQPPNSAGLPPNMQLPSNANAMNHMQNNIQPQ</sequence>
<feature type="region of interest" description="Disordered" evidence="1">
    <location>
        <begin position="225"/>
        <end position="244"/>
    </location>
</feature>
<dbReference type="OrthoDB" id="2530523at2759"/>
<organism evidence="2 3">
    <name type="scientific">Lentithecium fluviatile CBS 122367</name>
    <dbReference type="NCBI Taxonomy" id="1168545"/>
    <lineage>
        <taxon>Eukaryota</taxon>
        <taxon>Fungi</taxon>
        <taxon>Dikarya</taxon>
        <taxon>Ascomycota</taxon>
        <taxon>Pezizomycotina</taxon>
        <taxon>Dothideomycetes</taxon>
        <taxon>Pleosporomycetidae</taxon>
        <taxon>Pleosporales</taxon>
        <taxon>Massarineae</taxon>
        <taxon>Lentitheciaceae</taxon>
        <taxon>Lentithecium</taxon>
    </lineage>
</organism>
<name>A0A6G1JD17_9PLEO</name>
<protein>
    <submittedName>
        <fullName evidence="2">Uncharacterized protein</fullName>
    </submittedName>
</protein>
<feature type="region of interest" description="Disordered" evidence="1">
    <location>
        <begin position="88"/>
        <end position="123"/>
    </location>
</feature>
<proteinExistence type="predicted"/>